<feature type="transmembrane region" description="Helical" evidence="13">
    <location>
        <begin position="12"/>
        <end position="30"/>
    </location>
</feature>
<evidence type="ECO:0000256" key="8">
    <source>
        <dbReference type="ARBA" id="ARBA00022982"/>
    </source>
</evidence>
<dbReference type="GO" id="GO:0020037">
    <property type="term" value="F:heme binding"/>
    <property type="evidence" value="ECO:0007669"/>
    <property type="project" value="TreeGrafter"/>
</dbReference>
<gene>
    <name evidence="15" type="ORF">DL1_16765</name>
</gene>
<comment type="subcellular location">
    <subcellularLocation>
        <location evidence="2">Cell membrane</location>
        <topology evidence="2">Multi-pass membrane protein</topology>
    </subcellularLocation>
</comment>
<feature type="transmembrane region" description="Helical" evidence="13">
    <location>
        <begin position="54"/>
        <end position="75"/>
    </location>
</feature>
<keyword evidence="7" id="KW-0479">Metal-binding</keyword>
<dbReference type="OrthoDB" id="8156287at2"/>
<evidence type="ECO:0000256" key="3">
    <source>
        <dbReference type="ARBA" id="ARBA00022448"/>
    </source>
</evidence>
<keyword evidence="9 13" id="KW-1133">Transmembrane helix</keyword>
<evidence type="ECO:0000256" key="5">
    <source>
        <dbReference type="ARBA" id="ARBA00022617"/>
    </source>
</evidence>
<comment type="similarity">
    <text evidence="12">Belongs to the cytochrome b561 family.</text>
</comment>
<dbReference type="GO" id="GO:0022904">
    <property type="term" value="P:respiratory electron transport chain"/>
    <property type="evidence" value="ECO:0007669"/>
    <property type="project" value="InterPro"/>
</dbReference>
<evidence type="ECO:0000256" key="4">
    <source>
        <dbReference type="ARBA" id="ARBA00022475"/>
    </source>
</evidence>
<feature type="domain" description="Cytochrome b561 bacterial/Ni-hydrogenase" evidence="14">
    <location>
        <begin position="10"/>
        <end position="165"/>
    </location>
</feature>
<keyword evidence="16" id="KW-1185">Reference proteome</keyword>
<keyword evidence="10" id="KW-0408">Iron</keyword>
<dbReference type="RefSeq" id="WP_051693706.1">
    <property type="nucleotide sequence ID" value="NZ_FOVB01000012.1"/>
</dbReference>
<evidence type="ECO:0000256" key="13">
    <source>
        <dbReference type="SAM" id="Phobius"/>
    </source>
</evidence>
<dbReference type="GO" id="GO:0009055">
    <property type="term" value="F:electron transfer activity"/>
    <property type="evidence" value="ECO:0007669"/>
    <property type="project" value="InterPro"/>
</dbReference>
<comment type="cofactor">
    <cofactor evidence="1">
        <name>heme b</name>
        <dbReference type="ChEBI" id="CHEBI:60344"/>
    </cofactor>
</comment>
<evidence type="ECO:0000259" key="14">
    <source>
        <dbReference type="Pfam" id="PF01292"/>
    </source>
</evidence>
<comment type="caution">
    <text evidence="15">The sequence shown here is derived from an EMBL/GenBank/DDBJ whole genome shotgun (WGS) entry which is preliminary data.</text>
</comment>
<keyword evidence="11 13" id="KW-0472">Membrane</keyword>
<keyword evidence="6 13" id="KW-0812">Transmembrane</keyword>
<evidence type="ECO:0000256" key="1">
    <source>
        <dbReference type="ARBA" id="ARBA00001970"/>
    </source>
</evidence>
<dbReference type="Pfam" id="PF01292">
    <property type="entry name" value="Ni_hydr_CYTB"/>
    <property type="match status" value="1"/>
</dbReference>
<dbReference type="PANTHER" id="PTHR30529:SF1">
    <property type="entry name" value="CYTOCHROME B561 HOMOLOG 2"/>
    <property type="match status" value="1"/>
</dbReference>
<dbReference type="PANTHER" id="PTHR30529">
    <property type="entry name" value="CYTOCHROME B561"/>
    <property type="match status" value="1"/>
</dbReference>
<protein>
    <submittedName>
        <fullName evidence="15">Cytochrome B561</fullName>
    </submittedName>
</protein>
<evidence type="ECO:0000256" key="11">
    <source>
        <dbReference type="ARBA" id="ARBA00023136"/>
    </source>
</evidence>
<dbReference type="GO" id="GO:0005886">
    <property type="term" value="C:plasma membrane"/>
    <property type="evidence" value="ECO:0007669"/>
    <property type="project" value="UniProtKB-SubCell"/>
</dbReference>
<dbReference type="InterPro" id="IPR011577">
    <property type="entry name" value="Cyt_b561_bac/Ni-Hgenase"/>
</dbReference>
<name>A0A074TG23_9RHOB</name>
<evidence type="ECO:0000313" key="16">
    <source>
        <dbReference type="Proteomes" id="UP000027725"/>
    </source>
</evidence>
<evidence type="ECO:0000256" key="7">
    <source>
        <dbReference type="ARBA" id="ARBA00022723"/>
    </source>
</evidence>
<dbReference type="GO" id="GO:0046872">
    <property type="term" value="F:metal ion binding"/>
    <property type="evidence" value="ECO:0007669"/>
    <property type="project" value="UniProtKB-KW"/>
</dbReference>
<feature type="transmembrane region" description="Helical" evidence="13">
    <location>
        <begin position="132"/>
        <end position="155"/>
    </location>
</feature>
<evidence type="ECO:0000256" key="12">
    <source>
        <dbReference type="ARBA" id="ARBA00037975"/>
    </source>
</evidence>
<dbReference type="AlphaFoldDB" id="A0A074TG23"/>
<dbReference type="eggNOG" id="COG3038">
    <property type="taxonomic scope" value="Bacteria"/>
</dbReference>
<keyword evidence="5" id="KW-0349">Heme</keyword>
<keyword evidence="3" id="KW-0813">Transport</keyword>
<feature type="transmembrane region" description="Helical" evidence="13">
    <location>
        <begin position="95"/>
        <end position="120"/>
    </location>
</feature>
<accession>A0A074TG23</accession>
<keyword evidence="4" id="KW-1003">Cell membrane</keyword>
<evidence type="ECO:0000256" key="2">
    <source>
        <dbReference type="ARBA" id="ARBA00004651"/>
    </source>
</evidence>
<dbReference type="Proteomes" id="UP000027725">
    <property type="component" value="Unassembled WGS sequence"/>
</dbReference>
<keyword evidence="8" id="KW-0249">Electron transport</keyword>
<dbReference type="EMBL" id="JHEH01000051">
    <property type="protein sequence ID" value="KEP68003.1"/>
    <property type="molecule type" value="Genomic_DNA"/>
</dbReference>
<dbReference type="InterPro" id="IPR016174">
    <property type="entry name" value="Di-haem_cyt_TM"/>
</dbReference>
<reference evidence="15 16" key="1">
    <citation type="submission" date="2014-03" db="EMBL/GenBank/DDBJ databases">
        <title>The draft genome sequence of Thioclava dalianensis DLFJ1-1.</title>
        <authorList>
            <person name="Lai Q."/>
            <person name="Shao Z."/>
        </authorList>
    </citation>
    <scope>NUCLEOTIDE SEQUENCE [LARGE SCALE GENOMIC DNA]</scope>
    <source>
        <strain evidence="15 16">DLFJ1-1</strain>
    </source>
</reference>
<evidence type="ECO:0000256" key="9">
    <source>
        <dbReference type="ARBA" id="ARBA00022989"/>
    </source>
</evidence>
<evidence type="ECO:0000256" key="6">
    <source>
        <dbReference type="ARBA" id="ARBA00022692"/>
    </source>
</evidence>
<organism evidence="15 16">
    <name type="scientific">Thioclava dalianensis</name>
    <dbReference type="NCBI Taxonomy" id="1185766"/>
    <lineage>
        <taxon>Bacteria</taxon>
        <taxon>Pseudomonadati</taxon>
        <taxon>Pseudomonadota</taxon>
        <taxon>Alphaproteobacteria</taxon>
        <taxon>Rhodobacterales</taxon>
        <taxon>Paracoccaceae</taxon>
        <taxon>Thioclava</taxon>
    </lineage>
</organism>
<evidence type="ECO:0000313" key="15">
    <source>
        <dbReference type="EMBL" id="KEP68003.1"/>
    </source>
</evidence>
<sequence length="176" mass="20389">MAQASFETEWSRINIWLHWLIVLLIIVQYIDSESMVSLWDATQQGTQTAQFTKYVGWGHIAAGSTILVAAFIRLVDRFWTGRPVHPQGVPSWATWLAKITHFLIYAILFVMPSLGLLAWFTGNDTYAQYHTFFWTPLLVLVAVHIIGALAQHFVFKTNVLTRMLTFKKRYRRRGRC</sequence>
<dbReference type="SUPFAM" id="SSF81342">
    <property type="entry name" value="Transmembrane di-heme cytochromes"/>
    <property type="match status" value="1"/>
</dbReference>
<dbReference type="InterPro" id="IPR052168">
    <property type="entry name" value="Cytochrome_b561_oxidase"/>
</dbReference>
<dbReference type="STRING" id="1185766.SAMN05216224_11235"/>
<proteinExistence type="inferred from homology"/>
<evidence type="ECO:0000256" key="10">
    <source>
        <dbReference type="ARBA" id="ARBA00023004"/>
    </source>
</evidence>